<gene>
    <name evidence="9" type="ordered locus">Halxa_1048</name>
</gene>
<dbReference type="Gene3D" id="3.40.50.720">
    <property type="entry name" value="NAD(P)-binding Rossmann-like Domain"/>
    <property type="match status" value="2"/>
</dbReference>
<dbReference type="InterPro" id="IPR050721">
    <property type="entry name" value="Trk_Ktr_HKT_K-transport"/>
</dbReference>
<dbReference type="SUPFAM" id="SSF51735">
    <property type="entry name" value="NAD(P)-binding Rossmann-fold domains"/>
    <property type="match status" value="2"/>
</dbReference>
<name>F8D6T1_HALXS</name>
<dbReference type="PROSITE" id="PS51201">
    <property type="entry name" value="RCK_N"/>
    <property type="match status" value="2"/>
</dbReference>
<dbReference type="EMBL" id="CP002839">
    <property type="protein sequence ID" value="AEH35683.1"/>
    <property type="molecule type" value="Genomic_DNA"/>
</dbReference>
<evidence type="ECO:0000256" key="5">
    <source>
        <dbReference type="ARBA" id="ARBA00023027"/>
    </source>
</evidence>
<dbReference type="eggNOG" id="arCOG01959">
    <property type="taxonomic scope" value="Archaea"/>
</dbReference>
<dbReference type="STRING" id="797210.Halxa_1048"/>
<evidence type="ECO:0000256" key="1">
    <source>
        <dbReference type="ARBA" id="ARBA00003660"/>
    </source>
</evidence>
<feature type="domain" description="RCK C-terminal" evidence="8">
    <location>
        <begin position="371"/>
        <end position="452"/>
    </location>
</feature>
<evidence type="ECO:0000256" key="3">
    <source>
        <dbReference type="ARBA" id="ARBA00022538"/>
    </source>
</evidence>
<dbReference type="InterPro" id="IPR006036">
    <property type="entry name" value="K_uptake_TrkA"/>
</dbReference>
<dbReference type="KEGG" id="hxa:Halxa_1048"/>
<dbReference type="Proteomes" id="UP000006794">
    <property type="component" value="Chromosome"/>
</dbReference>
<dbReference type="GO" id="GO:0005886">
    <property type="term" value="C:plasma membrane"/>
    <property type="evidence" value="ECO:0007669"/>
    <property type="project" value="InterPro"/>
</dbReference>
<dbReference type="InterPro" id="IPR006037">
    <property type="entry name" value="RCK_C"/>
</dbReference>
<dbReference type="SUPFAM" id="SSF116726">
    <property type="entry name" value="TrkA C-terminal domain-like"/>
    <property type="match status" value="2"/>
</dbReference>
<evidence type="ECO:0000313" key="9">
    <source>
        <dbReference type="EMBL" id="AEH35683.1"/>
    </source>
</evidence>
<dbReference type="PRINTS" id="PR00335">
    <property type="entry name" value="KUPTAKETRKA"/>
</dbReference>
<dbReference type="Pfam" id="PF02080">
    <property type="entry name" value="TrkA_C"/>
    <property type="match status" value="2"/>
</dbReference>
<dbReference type="Pfam" id="PF02254">
    <property type="entry name" value="TrkA_N"/>
    <property type="match status" value="2"/>
</dbReference>
<dbReference type="InterPro" id="IPR003148">
    <property type="entry name" value="RCK_N"/>
</dbReference>
<feature type="domain" description="RCK C-terminal" evidence="8">
    <location>
        <begin position="147"/>
        <end position="228"/>
    </location>
</feature>
<feature type="domain" description="RCK N-terminal" evidence="7">
    <location>
        <begin position="8"/>
        <end position="127"/>
    </location>
</feature>
<evidence type="ECO:0000259" key="7">
    <source>
        <dbReference type="PROSITE" id="PS51201"/>
    </source>
</evidence>
<evidence type="ECO:0000313" key="10">
    <source>
        <dbReference type="Proteomes" id="UP000006794"/>
    </source>
</evidence>
<feature type="domain" description="RCK N-terminal" evidence="7">
    <location>
        <begin position="234"/>
        <end position="351"/>
    </location>
</feature>
<evidence type="ECO:0000256" key="2">
    <source>
        <dbReference type="ARBA" id="ARBA00022448"/>
    </source>
</evidence>
<evidence type="ECO:0000256" key="6">
    <source>
        <dbReference type="ARBA" id="ARBA00023065"/>
    </source>
</evidence>
<protein>
    <submittedName>
        <fullName evidence="9">TrkA-N domain protein</fullName>
    </submittedName>
</protein>
<evidence type="ECO:0000256" key="4">
    <source>
        <dbReference type="ARBA" id="ARBA00022958"/>
    </source>
</evidence>
<dbReference type="PANTHER" id="PTHR43833:SF5">
    <property type="entry name" value="TRK SYSTEM POTASSIUM UPTAKE PROTEIN TRKA"/>
    <property type="match status" value="1"/>
</dbReference>
<keyword evidence="2" id="KW-0813">Transport</keyword>
<accession>F8D6T1</accession>
<keyword evidence="6" id="KW-0406">Ion transport</keyword>
<keyword evidence="4" id="KW-0630">Potassium</keyword>
<dbReference type="PANTHER" id="PTHR43833">
    <property type="entry name" value="POTASSIUM CHANNEL PROTEIN 2-RELATED-RELATED"/>
    <property type="match status" value="1"/>
</dbReference>
<dbReference type="InterPro" id="IPR036291">
    <property type="entry name" value="NAD(P)-bd_dom_sf"/>
</dbReference>
<dbReference type="GO" id="GO:0015079">
    <property type="term" value="F:potassium ion transmembrane transporter activity"/>
    <property type="evidence" value="ECO:0007669"/>
    <property type="project" value="InterPro"/>
</dbReference>
<evidence type="ECO:0000259" key="8">
    <source>
        <dbReference type="PROSITE" id="PS51202"/>
    </source>
</evidence>
<dbReference type="HOGENOM" id="CLU_046525_0_0_2"/>
<organism evidence="9 10">
    <name type="scientific">Halopiger xanaduensis (strain DSM 18323 / JCM 14033 / SH-6)</name>
    <dbReference type="NCBI Taxonomy" id="797210"/>
    <lineage>
        <taxon>Archaea</taxon>
        <taxon>Methanobacteriati</taxon>
        <taxon>Methanobacteriota</taxon>
        <taxon>Stenosarchaea group</taxon>
        <taxon>Halobacteria</taxon>
        <taxon>Halobacteriales</taxon>
        <taxon>Natrialbaceae</taxon>
        <taxon>Halopiger</taxon>
    </lineage>
</organism>
<sequence>MRRNGGTTVRVVIVGAGEVGRAIAANLDDSHDVVIVDRDGDVVEELTYSLDVLALEGDGTELETLREADVERADLVIACTDSDESNVVVCGATKTVSDAFTIARVRRRTLLETWEGSQGAFGVDFMVCTDLLTAQTIFRISGLPSSQDVDTFVGGLVRMAEFEIDADSPIVDTTVEEADCYDSLTFAAIFRDDDMIVARGDAVLRAGDRVVVIGSADSVSDFAQDVVPVASDDADEVVIVGASEIGFQAAREFEDHGYRPRLIERDHDRAREVAEALPDTLVMESDATDADFLAREHVDEADVVIAALDGDEKNLLVSLLAKRLGVDRTVAVIENLEYAELFETVGVDVAINPREETAEEIVRFTRAGRTEKVAMLEHDRAEVIEFEVAPDSVLAGETIVDATTHLPDRVVIGAISRAGELVTPRGGTVIEPGDHVVVFVDAAVLDEVVEAI</sequence>
<keyword evidence="5" id="KW-0520">NAD</keyword>
<dbReference type="NCBIfam" id="NF007034">
    <property type="entry name" value="PRK09496.2-1"/>
    <property type="match status" value="1"/>
</dbReference>
<dbReference type="NCBIfam" id="NF007039">
    <property type="entry name" value="PRK09496.3-2"/>
    <property type="match status" value="1"/>
</dbReference>
<proteinExistence type="predicted"/>
<dbReference type="InterPro" id="IPR036721">
    <property type="entry name" value="RCK_C_sf"/>
</dbReference>
<dbReference type="NCBIfam" id="NF007031">
    <property type="entry name" value="PRK09496.1-2"/>
    <property type="match status" value="1"/>
</dbReference>
<keyword evidence="10" id="KW-1185">Reference proteome</keyword>
<reference evidence="9 10" key="1">
    <citation type="journal article" date="2012" name="Stand. Genomic Sci.">
        <title>Complete genome sequence of Halopiger xanaduensis type strain (SH-6(T)).</title>
        <authorList>
            <person name="Anderson I."/>
            <person name="Tindall B.J."/>
            <person name="Rohde M."/>
            <person name="Lucas S."/>
            <person name="Han J."/>
            <person name="Lapidus A."/>
            <person name="Cheng J.F."/>
            <person name="Goodwin L."/>
            <person name="Pitluck S."/>
            <person name="Peters L."/>
            <person name="Pati A."/>
            <person name="Mikhailova N."/>
            <person name="Pagani I."/>
            <person name="Teshima H."/>
            <person name="Han C."/>
            <person name="Tapia R."/>
            <person name="Land M."/>
            <person name="Woyke T."/>
            <person name="Klenk H.P."/>
            <person name="Kyrpides N."/>
            <person name="Ivanova N."/>
        </authorList>
    </citation>
    <scope>NUCLEOTIDE SEQUENCE [LARGE SCALE GENOMIC DNA]</scope>
    <source>
        <strain evidence="10">DSM 18323 / JCM 14033 / SH-6</strain>
    </source>
</reference>
<dbReference type="AlphaFoldDB" id="F8D6T1"/>
<keyword evidence="3" id="KW-0633">Potassium transport</keyword>
<comment type="function">
    <text evidence="1">Part of a potassium transport system.</text>
</comment>
<dbReference type="Gene3D" id="3.30.70.1450">
    <property type="entry name" value="Regulator of K+ conductance, C-terminal domain"/>
    <property type="match status" value="2"/>
</dbReference>
<dbReference type="PROSITE" id="PS51202">
    <property type="entry name" value="RCK_C"/>
    <property type="match status" value="2"/>
</dbReference>